<dbReference type="Gene3D" id="1.20.120.350">
    <property type="entry name" value="Voltage-gated potassium channels. Chain C"/>
    <property type="match status" value="1"/>
</dbReference>
<dbReference type="InterPro" id="IPR005821">
    <property type="entry name" value="Ion_trans_dom"/>
</dbReference>
<dbReference type="InterPro" id="IPR027359">
    <property type="entry name" value="Volt_channel_dom_sf"/>
</dbReference>
<keyword evidence="8" id="KW-0813">Transport</keyword>
<name>A0A1Q9EB00_SYMMI</name>
<evidence type="ECO:0000256" key="3">
    <source>
        <dbReference type="ARBA" id="ARBA00022989"/>
    </source>
</evidence>
<keyword evidence="9" id="KW-1185">Reference proteome</keyword>
<evidence type="ECO:0000256" key="4">
    <source>
        <dbReference type="ARBA" id="ARBA00023136"/>
    </source>
</evidence>
<dbReference type="PROSITE" id="PS00018">
    <property type="entry name" value="EF_HAND_1"/>
    <property type="match status" value="1"/>
</dbReference>
<dbReference type="Proteomes" id="UP000186817">
    <property type="component" value="Unassembled WGS sequence"/>
</dbReference>
<dbReference type="GO" id="GO:0001518">
    <property type="term" value="C:voltage-gated sodium channel complex"/>
    <property type="evidence" value="ECO:0007669"/>
    <property type="project" value="TreeGrafter"/>
</dbReference>
<comment type="caution">
    <text evidence="8">The sequence shown here is derived from an EMBL/GenBank/DDBJ whole genome shotgun (WGS) entry which is preliminary data.</text>
</comment>
<dbReference type="PROSITE" id="PS50222">
    <property type="entry name" value="EF_HAND_2"/>
    <property type="match status" value="1"/>
</dbReference>
<proteinExistence type="predicted"/>
<feature type="transmembrane region" description="Helical" evidence="6">
    <location>
        <begin position="130"/>
        <end position="147"/>
    </location>
</feature>
<feature type="compositionally biased region" description="Basic and acidic residues" evidence="5">
    <location>
        <begin position="672"/>
        <end position="684"/>
    </location>
</feature>
<organism evidence="8 9">
    <name type="scientific">Symbiodinium microadriaticum</name>
    <name type="common">Dinoflagellate</name>
    <name type="synonym">Zooxanthella microadriatica</name>
    <dbReference type="NCBI Taxonomy" id="2951"/>
    <lineage>
        <taxon>Eukaryota</taxon>
        <taxon>Sar</taxon>
        <taxon>Alveolata</taxon>
        <taxon>Dinophyceae</taxon>
        <taxon>Suessiales</taxon>
        <taxon>Symbiodiniaceae</taxon>
        <taxon>Symbiodinium</taxon>
    </lineage>
</organism>
<evidence type="ECO:0000313" key="9">
    <source>
        <dbReference type="Proteomes" id="UP000186817"/>
    </source>
</evidence>
<keyword evidence="2 6" id="KW-0812">Transmembrane</keyword>
<keyword evidence="4 6" id="KW-0472">Membrane</keyword>
<dbReference type="AlphaFoldDB" id="A0A1Q9EB00"/>
<accession>A0A1Q9EB00</accession>
<dbReference type="InterPro" id="IPR002048">
    <property type="entry name" value="EF_hand_dom"/>
</dbReference>
<dbReference type="GO" id="GO:0005509">
    <property type="term" value="F:calcium ion binding"/>
    <property type="evidence" value="ECO:0007669"/>
    <property type="project" value="InterPro"/>
</dbReference>
<keyword evidence="3 6" id="KW-1133">Transmembrane helix</keyword>
<dbReference type="PANTHER" id="PTHR10037">
    <property type="entry name" value="VOLTAGE-GATED CATION CHANNEL CALCIUM AND SODIUM"/>
    <property type="match status" value="1"/>
</dbReference>
<feature type="transmembrane region" description="Helical" evidence="6">
    <location>
        <begin position="167"/>
        <end position="186"/>
    </location>
</feature>
<evidence type="ECO:0000259" key="7">
    <source>
        <dbReference type="PROSITE" id="PS50222"/>
    </source>
</evidence>
<dbReference type="PANTHER" id="PTHR10037:SF62">
    <property type="entry name" value="SODIUM CHANNEL PROTEIN 60E"/>
    <property type="match status" value="1"/>
</dbReference>
<dbReference type="Pfam" id="PF00520">
    <property type="entry name" value="Ion_trans"/>
    <property type="match status" value="1"/>
</dbReference>
<dbReference type="OrthoDB" id="432620at2759"/>
<dbReference type="InterPro" id="IPR018247">
    <property type="entry name" value="EF_Hand_1_Ca_BS"/>
</dbReference>
<dbReference type="GO" id="GO:0005248">
    <property type="term" value="F:voltage-gated sodium channel activity"/>
    <property type="evidence" value="ECO:0007669"/>
    <property type="project" value="TreeGrafter"/>
</dbReference>
<evidence type="ECO:0000256" key="5">
    <source>
        <dbReference type="SAM" id="MobiDB-lite"/>
    </source>
</evidence>
<evidence type="ECO:0000256" key="6">
    <source>
        <dbReference type="SAM" id="Phobius"/>
    </source>
</evidence>
<keyword evidence="8" id="KW-0406">Ion transport</keyword>
<dbReference type="SUPFAM" id="SSF81324">
    <property type="entry name" value="Voltage-gated potassium channels"/>
    <property type="match status" value="1"/>
</dbReference>
<sequence>MEPASPTSETSSLSTAKKAVERQSTRALAWGASIREYNQKKVERSMSSTQTSQAAKKKSRVRSEIESWLRRYLCFCCLSGEGELPQAVTIATDVEDLKQSVRQKMSKQTYSVKDFYKSNGIFQRIAKSNYFENFTLFIIGVNSLWIWVDTDNNDAAIITEAKMEFQIVENIFCAFFTFEWVVRWMAFRRTSFAFRDAWFVFDTLLVTLMILETWITPIVLGVLSISSDGIGDASILRLVRLLRLARMTRVAKLLRAFPEVLIMIKGISAAARSVFFTICLLLLVLYIFGIAFRQICVGLGIGEAHFPTVPEAMLTLLIHGVFMDDMAELVAEVKGESSVAFGLFIIFVLIASITLMNMLIGVLCEVVSMVGQSEREELLVDLVKRELLDIILAADEDGDGLMSHAEFLRILESPEGLKALETVGVDPVGLIDYADQIFAKENGEEGTQETVLFSHFMNEILQLRGTNTCTVKDLINMRKVVERSGKDVKEHMVQVTQQLNALQQNMEELKASRSPDGPARQEVPRVEEPADNLAKPELSQLSQTLSKTLHKSVDPMPRDLSPVPLQAHMPPNPAALRKTTGNLKTGDPNLYSNLSSAWGQTTKTYFEDMEGSLSQKLLEMQGILNELILGPHSSGSPVVAGVAVESNGDAAGGKPRDIDAGQSLRRAANRSDAADAREREGRRRDESRARFAFRVYGRPVNSEDIPRGRVLGRYLARRPSRERSVPPVVPG</sequence>
<feature type="region of interest" description="Disordered" evidence="5">
    <location>
        <begin position="1"/>
        <end position="20"/>
    </location>
</feature>
<dbReference type="InterPro" id="IPR043203">
    <property type="entry name" value="VGCC_Ca_Na"/>
</dbReference>
<comment type="subcellular location">
    <subcellularLocation>
        <location evidence="1">Membrane</location>
        <topology evidence="1">Multi-pass membrane protein</topology>
    </subcellularLocation>
</comment>
<feature type="transmembrane region" description="Helical" evidence="6">
    <location>
        <begin position="338"/>
        <end position="363"/>
    </location>
</feature>
<protein>
    <submittedName>
        <fullName evidence="8">Sodium channel protein type 11 subunit alpha</fullName>
    </submittedName>
</protein>
<dbReference type="Gene3D" id="1.10.287.70">
    <property type="match status" value="1"/>
</dbReference>
<gene>
    <name evidence="8" type="primary">Scn11a</name>
    <name evidence="8" type="ORF">AK812_SmicGene12281</name>
</gene>
<feature type="compositionally biased region" description="Polar residues" evidence="5">
    <location>
        <begin position="1"/>
        <end position="15"/>
    </location>
</feature>
<feature type="domain" description="EF-hand" evidence="7">
    <location>
        <begin position="382"/>
        <end position="417"/>
    </location>
</feature>
<reference evidence="8 9" key="1">
    <citation type="submission" date="2016-02" db="EMBL/GenBank/DDBJ databases">
        <title>Genome analysis of coral dinoflagellate symbionts highlights evolutionary adaptations to a symbiotic lifestyle.</title>
        <authorList>
            <person name="Aranda M."/>
            <person name="Li Y."/>
            <person name="Liew Y.J."/>
            <person name="Baumgarten S."/>
            <person name="Simakov O."/>
            <person name="Wilson M."/>
            <person name="Piel J."/>
            <person name="Ashoor H."/>
            <person name="Bougouffa S."/>
            <person name="Bajic V.B."/>
            <person name="Ryu T."/>
            <person name="Ravasi T."/>
            <person name="Bayer T."/>
            <person name="Micklem G."/>
            <person name="Kim H."/>
            <person name="Bhak J."/>
            <person name="Lajeunesse T.C."/>
            <person name="Voolstra C.R."/>
        </authorList>
    </citation>
    <scope>NUCLEOTIDE SEQUENCE [LARGE SCALE GENOMIC DNA]</scope>
    <source>
        <strain evidence="8 9">CCMP2467</strain>
    </source>
</reference>
<feature type="region of interest" description="Disordered" evidence="5">
    <location>
        <begin position="647"/>
        <end position="684"/>
    </location>
</feature>
<feature type="region of interest" description="Disordered" evidence="5">
    <location>
        <begin position="552"/>
        <end position="588"/>
    </location>
</feature>
<dbReference type="EMBL" id="LSRX01000205">
    <property type="protein sequence ID" value="OLQ04606.1"/>
    <property type="molecule type" value="Genomic_DNA"/>
</dbReference>
<evidence type="ECO:0000313" key="8">
    <source>
        <dbReference type="EMBL" id="OLQ04606.1"/>
    </source>
</evidence>
<feature type="transmembrane region" description="Helical" evidence="6">
    <location>
        <begin position="273"/>
        <end position="292"/>
    </location>
</feature>
<evidence type="ECO:0000256" key="1">
    <source>
        <dbReference type="ARBA" id="ARBA00004141"/>
    </source>
</evidence>
<keyword evidence="8" id="KW-0407">Ion channel</keyword>
<dbReference type="OMA" id="MILETWI"/>
<evidence type="ECO:0000256" key="2">
    <source>
        <dbReference type="ARBA" id="ARBA00022692"/>
    </source>
</evidence>
<feature type="region of interest" description="Disordered" evidence="5">
    <location>
        <begin position="509"/>
        <end position="539"/>
    </location>
</feature>